<dbReference type="PANTHER" id="PTHR43767:SF1">
    <property type="entry name" value="NONRIBOSOMAL PEPTIDE SYNTHASE PES1 (EUROFUNG)-RELATED"/>
    <property type="match status" value="1"/>
</dbReference>
<feature type="domain" description="AMP-dependent synthetase/ligase" evidence="4">
    <location>
        <begin position="28"/>
        <end position="389"/>
    </location>
</feature>
<feature type="domain" description="AMP-binding enzyme C-terminal" evidence="5">
    <location>
        <begin position="439"/>
        <end position="514"/>
    </location>
</feature>
<dbReference type="Gene3D" id="3.30.300.30">
    <property type="match status" value="1"/>
</dbReference>
<dbReference type="Pfam" id="PF13193">
    <property type="entry name" value="AMP-binding_C"/>
    <property type="match status" value="1"/>
</dbReference>
<gene>
    <name evidence="6" type="ORF">GS4_24_00750</name>
</gene>
<organism evidence="6 7">
    <name type="scientific">Gordonia soli NBRC 108243</name>
    <dbReference type="NCBI Taxonomy" id="1223545"/>
    <lineage>
        <taxon>Bacteria</taxon>
        <taxon>Bacillati</taxon>
        <taxon>Actinomycetota</taxon>
        <taxon>Actinomycetes</taxon>
        <taxon>Mycobacteriales</taxon>
        <taxon>Gordoniaceae</taxon>
        <taxon>Gordonia</taxon>
    </lineage>
</organism>
<feature type="compositionally biased region" description="Basic residues" evidence="3">
    <location>
        <begin position="18"/>
        <end position="28"/>
    </location>
</feature>
<keyword evidence="2 6" id="KW-0436">Ligase</keyword>
<dbReference type="Proteomes" id="UP000011666">
    <property type="component" value="Unassembled WGS sequence"/>
</dbReference>
<protein>
    <submittedName>
        <fullName evidence="6">Putative fatty-acid--CoA ligase</fullName>
    </submittedName>
</protein>
<dbReference type="InterPro" id="IPR000873">
    <property type="entry name" value="AMP-dep_synth/lig_dom"/>
</dbReference>
<dbReference type="InterPro" id="IPR042099">
    <property type="entry name" value="ANL_N_sf"/>
</dbReference>
<evidence type="ECO:0000256" key="1">
    <source>
        <dbReference type="ARBA" id="ARBA00006432"/>
    </source>
</evidence>
<dbReference type="InterPro" id="IPR020845">
    <property type="entry name" value="AMP-binding_CS"/>
</dbReference>
<name>M0QPR9_9ACTN</name>
<dbReference type="AlphaFoldDB" id="M0QPR9"/>
<reference evidence="6 7" key="1">
    <citation type="submission" date="2013-01" db="EMBL/GenBank/DDBJ databases">
        <title>Whole genome shotgun sequence of Gordonia soli NBRC 108243.</title>
        <authorList>
            <person name="Isaki-Nakamura S."/>
            <person name="Hosoyama A."/>
            <person name="Tsuchikane K."/>
            <person name="Ando Y."/>
            <person name="Baba S."/>
            <person name="Ohji S."/>
            <person name="Hamada M."/>
            <person name="Tamura T."/>
            <person name="Yamazoe A."/>
            <person name="Yamazaki S."/>
            <person name="Fujita N."/>
        </authorList>
    </citation>
    <scope>NUCLEOTIDE SEQUENCE [LARGE SCALE GENOMIC DNA]</scope>
    <source>
        <strain evidence="6 7">NBRC 108243</strain>
    </source>
</reference>
<dbReference type="FunFam" id="3.30.300.30:FF:000008">
    <property type="entry name" value="2,3-dihydroxybenzoate-AMP ligase"/>
    <property type="match status" value="1"/>
</dbReference>
<dbReference type="OrthoDB" id="9803968at2"/>
<proteinExistence type="inferred from homology"/>
<dbReference type="STRING" id="1223545.GS4_24_00750"/>
<comment type="caution">
    <text evidence="6">The sequence shown here is derived from an EMBL/GenBank/DDBJ whole genome shotgun (WGS) entry which is preliminary data.</text>
</comment>
<feature type="compositionally biased region" description="Low complexity" evidence="3">
    <location>
        <begin position="1"/>
        <end position="13"/>
    </location>
</feature>
<dbReference type="NCBIfam" id="NF005857">
    <property type="entry name" value="PRK07786.1"/>
    <property type="match status" value="1"/>
</dbReference>
<dbReference type="Pfam" id="PF00501">
    <property type="entry name" value="AMP-binding"/>
    <property type="match status" value="1"/>
</dbReference>
<dbReference type="PROSITE" id="PS00455">
    <property type="entry name" value="AMP_BINDING"/>
    <property type="match status" value="1"/>
</dbReference>
<evidence type="ECO:0000256" key="3">
    <source>
        <dbReference type="SAM" id="MobiDB-lite"/>
    </source>
</evidence>
<evidence type="ECO:0000259" key="4">
    <source>
        <dbReference type="Pfam" id="PF00501"/>
    </source>
</evidence>
<dbReference type="Gene3D" id="3.40.50.12780">
    <property type="entry name" value="N-terminal domain of ligase-like"/>
    <property type="match status" value="1"/>
</dbReference>
<accession>M0QPR9</accession>
<dbReference type="SUPFAM" id="SSF56801">
    <property type="entry name" value="Acetyl-CoA synthetase-like"/>
    <property type="match status" value="1"/>
</dbReference>
<dbReference type="RefSeq" id="WP_007622492.1">
    <property type="nucleotide sequence ID" value="NZ_BANX01000024.1"/>
</dbReference>
<dbReference type="CDD" id="cd17631">
    <property type="entry name" value="FACL_FadD13-like"/>
    <property type="match status" value="1"/>
</dbReference>
<dbReference type="GO" id="GO:0016878">
    <property type="term" value="F:acid-thiol ligase activity"/>
    <property type="evidence" value="ECO:0007669"/>
    <property type="project" value="UniProtKB-ARBA"/>
</dbReference>
<dbReference type="PANTHER" id="PTHR43767">
    <property type="entry name" value="LONG-CHAIN-FATTY-ACID--COA LIGASE"/>
    <property type="match status" value="1"/>
</dbReference>
<evidence type="ECO:0000259" key="5">
    <source>
        <dbReference type="Pfam" id="PF13193"/>
    </source>
</evidence>
<evidence type="ECO:0000313" key="7">
    <source>
        <dbReference type="Proteomes" id="UP000011666"/>
    </source>
</evidence>
<keyword evidence="7" id="KW-1185">Reference proteome</keyword>
<feature type="region of interest" description="Disordered" evidence="3">
    <location>
        <begin position="1"/>
        <end position="28"/>
    </location>
</feature>
<sequence>MTATLDSTSDLTTEPLRSRRNHWNNQVRRHALTTPDRPALKFLGDVTTWSQLEQRSRAFAAALSRRGVQFGDRVLVVLLNRSEYVEAVLGANLIGAIPVPVNVRMSPAEIAFLVNDSGAKVIVTETLLAPLADAVAASTGAIDHTIVVGDTENADHLRFADLVAEDSSDLPEVDVPEDTVALIMYTSGTTGKPKGAMLTHTNMQAQAVTCLQALQTRPDDIGSCVAPMFHIAGLGAMAPLFYMGAVSVIHPLGAFDPNDMLDTLEREGTTSIFLVPAQWQAVCAAQQARPRDLKLRVISWGAAPASDTVLNAMNATFPDALNVAVFGQTEMSPITCVLDGADALRKIGSIGRVVPAVTARVVDPEMNDVADGEVGEIVYRGPNMMRGYWQNPQGTADAFHGGWFHSGDLVRRDAEGFLYVVDRAKDMIISGGENIYCAEVENVLFGHPRIAEAAIIGRAHEKWGEVPVAVVVLADGDDLTLAELEPYLNENLARFKHPKEIVIVDELPRNAGGKVVKPSLRASYGSKDAGLAN</sequence>
<dbReference type="InterPro" id="IPR050237">
    <property type="entry name" value="ATP-dep_AMP-bd_enzyme"/>
</dbReference>
<dbReference type="InterPro" id="IPR045851">
    <property type="entry name" value="AMP-bd_C_sf"/>
</dbReference>
<dbReference type="eggNOG" id="COG0318">
    <property type="taxonomic scope" value="Bacteria"/>
</dbReference>
<comment type="similarity">
    <text evidence="1">Belongs to the ATP-dependent AMP-binding enzyme family.</text>
</comment>
<evidence type="ECO:0000256" key="2">
    <source>
        <dbReference type="ARBA" id="ARBA00022598"/>
    </source>
</evidence>
<dbReference type="EMBL" id="BANX01000024">
    <property type="protein sequence ID" value="GAC69427.1"/>
    <property type="molecule type" value="Genomic_DNA"/>
</dbReference>
<dbReference type="NCBIfam" id="NF004837">
    <property type="entry name" value="PRK06187.1"/>
    <property type="match status" value="1"/>
</dbReference>
<dbReference type="InterPro" id="IPR025110">
    <property type="entry name" value="AMP-bd_C"/>
</dbReference>
<evidence type="ECO:0000313" key="6">
    <source>
        <dbReference type="EMBL" id="GAC69427.1"/>
    </source>
</evidence>